<protein>
    <submittedName>
        <fullName evidence="1">Uncharacterized protein</fullName>
    </submittedName>
</protein>
<dbReference type="EMBL" id="CP011310">
    <property type="protein sequence ID" value="AKQ42550.2"/>
    <property type="molecule type" value="Genomic_DNA"/>
</dbReference>
<proteinExistence type="predicted"/>
<dbReference type="Proteomes" id="UP000059113">
    <property type="component" value="Chromosome"/>
</dbReference>
<name>A0A0H4VDY2_9SPHN</name>
<reference evidence="1 2" key="1">
    <citation type="journal article" date="2015" name="Int. J. Syst. Evol. Microbiol.">
        <title>Erythrobacter atlanticus sp. nov., a bacterium from ocean sediment able to degrade polycyclic aromatic hydrocarbons.</title>
        <authorList>
            <person name="Zhuang L."/>
            <person name="Liu Y."/>
            <person name="Wang L."/>
            <person name="Wang W."/>
            <person name="Shao Z."/>
        </authorList>
    </citation>
    <scope>NUCLEOTIDE SEQUENCE [LARGE SCALE GENOMIC DNA]</scope>
    <source>
        <strain evidence="2">s21-N3</strain>
    </source>
</reference>
<reference evidence="2" key="2">
    <citation type="submission" date="2015-04" db="EMBL/GenBank/DDBJ databases">
        <title>The complete genome sequence of Erythrobacter sp. s21-N3.</title>
        <authorList>
            <person name="Zhuang L."/>
            <person name="Liu Y."/>
            <person name="Shao Z."/>
        </authorList>
    </citation>
    <scope>NUCLEOTIDE SEQUENCE [LARGE SCALE GENOMIC DNA]</scope>
    <source>
        <strain evidence="2">s21-N3</strain>
    </source>
</reference>
<keyword evidence="2" id="KW-1185">Reference proteome</keyword>
<accession>A0A0H4VDY2</accession>
<dbReference type="KEGG" id="ery:CP97_11675"/>
<organism evidence="1 2">
    <name type="scientific">Aurantiacibacter atlanticus</name>
    <dbReference type="NCBI Taxonomy" id="1648404"/>
    <lineage>
        <taxon>Bacteria</taxon>
        <taxon>Pseudomonadati</taxon>
        <taxon>Pseudomonadota</taxon>
        <taxon>Alphaproteobacteria</taxon>
        <taxon>Sphingomonadales</taxon>
        <taxon>Erythrobacteraceae</taxon>
        <taxon>Aurantiacibacter</taxon>
    </lineage>
</organism>
<evidence type="ECO:0000313" key="1">
    <source>
        <dbReference type="EMBL" id="AKQ42550.2"/>
    </source>
</evidence>
<evidence type="ECO:0000313" key="2">
    <source>
        <dbReference type="Proteomes" id="UP000059113"/>
    </source>
</evidence>
<sequence length="162" mass="17381">MGVQLGPMAAALAPIRQNLPGIAREREILRIVATIPAHDEQDLLDAARDEVFRWARKRAAGELPKEAWDGQSFEALAAGRTTMAALVTAGDSVLWSLRGDDPDKAVPGRIWSAPDRPAFEAGHPTRLVRPSAGTGHRPSSTCRSARACRARGSLPSIRGACR</sequence>
<gene>
    <name evidence="1" type="ORF">CP97_11675</name>
</gene>
<dbReference type="AlphaFoldDB" id="A0A0H4VDY2"/>